<dbReference type="EMBL" id="SJTG01000001">
    <property type="protein sequence ID" value="TCI12901.1"/>
    <property type="molecule type" value="Genomic_DNA"/>
</dbReference>
<evidence type="ECO:0000256" key="1">
    <source>
        <dbReference type="SAM" id="Phobius"/>
    </source>
</evidence>
<keyword evidence="1" id="KW-1133">Transmembrane helix</keyword>
<dbReference type="AlphaFoldDB" id="A0A4R0YWH7"/>
<organism evidence="2 3">
    <name type="scientific">Dyella soli</name>
    <dbReference type="NCBI Taxonomy" id="522319"/>
    <lineage>
        <taxon>Bacteria</taxon>
        <taxon>Pseudomonadati</taxon>
        <taxon>Pseudomonadota</taxon>
        <taxon>Gammaproteobacteria</taxon>
        <taxon>Lysobacterales</taxon>
        <taxon>Rhodanobacteraceae</taxon>
        <taxon>Dyella</taxon>
    </lineage>
</organism>
<feature type="transmembrane region" description="Helical" evidence="1">
    <location>
        <begin position="365"/>
        <end position="390"/>
    </location>
</feature>
<sequence>MSTSSSEQPTRPGDHQPIFTDSNHVRLLRRAHLIPPGQLPEARTRILHAIALGWLPLPILCLAQEWLHGNGAALSFLTDIAVHARLLIAVPALIIAEYIARPRLEVAAWHFVHSRMLDPDRVVWYQELASSSRKLGQSVWPSVTLGVIVYALVLLLALTVDPREFPAWQHLTSTGRITLAGAWHMLVSLPLLLGLALAWLWRLFIWVRFLSRVAKEGLRLIASHPDHAGGLQFLAMTPRAFAPVALGFSTVVAGTLANRVFHEGVKLADHNATPIITAAVLTVLFISPPLIFAKLLRITKRDGVMRYGMLASHVGDAFEHRWLADGTLIDGESLSQPDFSATTDLYAVVGNVYDMKPAIFSRQTAVMLIVMSLLPFAPIWITAIPLQTILKTIVGMLF</sequence>
<keyword evidence="3" id="KW-1185">Reference proteome</keyword>
<proteinExistence type="predicted"/>
<accession>A0A4R0YWH7</accession>
<protein>
    <submittedName>
        <fullName evidence="2">Uncharacterized protein</fullName>
    </submittedName>
</protein>
<keyword evidence="1" id="KW-0472">Membrane</keyword>
<comment type="caution">
    <text evidence="2">The sequence shown here is derived from an EMBL/GenBank/DDBJ whole genome shotgun (WGS) entry which is preliminary data.</text>
</comment>
<dbReference type="Proteomes" id="UP000291822">
    <property type="component" value="Unassembled WGS sequence"/>
</dbReference>
<dbReference type="RefSeq" id="WP_131150317.1">
    <property type="nucleotide sequence ID" value="NZ_SJTG01000001.1"/>
</dbReference>
<feature type="transmembrane region" description="Helical" evidence="1">
    <location>
        <begin position="273"/>
        <end position="296"/>
    </location>
</feature>
<evidence type="ECO:0000313" key="3">
    <source>
        <dbReference type="Proteomes" id="UP000291822"/>
    </source>
</evidence>
<reference evidence="2 3" key="1">
    <citation type="submission" date="2019-02" db="EMBL/GenBank/DDBJ databases">
        <title>Dyella amyloliquefaciens sp. nov., isolated from forest soil.</title>
        <authorList>
            <person name="Gao Z.-H."/>
            <person name="Qiu L.-H."/>
        </authorList>
    </citation>
    <scope>NUCLEOTIDE SEQUENCE [LARGE SCALE GENOMIC DNA]</scope>
    <source>
        <strain evidence="2 3">KACC 12747</strain>
    </source>
</reference>
<feature type="transmembrane region" description="Helical" evidence="1">
    <location>
        <begin position="139"/>
        <end position="160"/>
    </location>
</feature>
<name>A0A4R0YWH7_9GAMM</name>
<keyword evidence="1" id="KW-0812">Transmembrane</keyword>
<gene>
    <name evidence="2" type="ORF">EZM97_06180</name>
</gene>
<feature type="transmembrane region" description="Helical" evidence="1">
    <location>
        <begin position="240"/>
        <end position="261"/>
    </location>
</feature>
<feature type="transmembrane region" description="Helical" evidence="1">
    <location>
        <begin position="180"/>
        <end position="205"/>
    </location>
</feature>
<evidence type="ECO:0000313" key="2">
    <source>
        <dbReference type="EMBL" id="TCI12901.1"/>
    </source>
</evidence>